<dbReference type="PANTHER" id="PTHR30332:SF24">
    <property type="entry name" value="SECRETIN GSPD-RELATED"/>
    <property type="match status" value="1"/>
</dbReference>
<proteinExistence type="predicted"/>
<evidence type="ECO:0000256" key="1">
    <source>
        <dbReference type="ARBA" id="ARBA00004370"/>
    </source>
</evidence>
<comment type="subcellular location">
    <subcellularLocation>
        <location evidence="1">Membrane</location>
    </subcellularLocation>
</comment>
<comment type="caution">
    <text evidence="6">The sequence shown here is derived from an EMBL/GenBank/DDBJ whole genome shotgun (WGS) entry which is preliminary data.</text>
</comment>
<reference evidence="6" key="1">
    <citation type="journal article" date="2014" name="Front. Microbiol.">
        <title>High frequency of phylogenetically diverse reductive dehalogenase-homologous genes in deep subseafloor sedimentary metagenomes.</title>
        <authorList>
            <person name="Kawai M."/>
            <person name="Futagami T."/>
            <person name="Toyoda A."/>
            <person name="Takaki Y."/>
            <person name="Nishi S."/>
            <person name="Hori S."/>
            <person name="Arai W."/>
            <person name="Tsubouchi T."/>
            <person name="Morono Y."/>
            <person name="Uchiyama I."/>
            <person name="Ito T."/>
            <person name="Fujiyama A."/>
            <person name="Inagaki F."/>
            <person name="Takami H."/>
        </authorList>
    </citation>
    <scope>NUCLEOTIDE SEQUENCE</scope>
    <source>
        <strain evidence="6">Expedition CK06-06</strain>
    </source>
</reference>
<evidence type="ECO:0000256" key="4">
    <source>
        <dbReference type="SAM" id="MobiDB-lite"/>
    </source>
</evidence>
<gene>
    <name evidence="6" type="ORF">S01H4_33029</name>
</gene>
<evidence type="ECO:0000259" key="5">
    <source>
        <dbReference type="Pfam" id="PF03958"/>
    </source>
</evidence>
<feature type="non-terminal residue" evidence="6">
    <location>
        <position position="1"/>
    </location>
</feature>
<sequence length="300" mass="33524">QLANLLMELFSETTSGSGRDPYLSLILGYRYGQQDQQKIVGPLYGQLTFKAVPGTKKIIVISKMPEAYKVIEEFIRELDTEEMGEIPKVITLNYADPEDLAERLNAMFNEPGTVATFRRSEQTLSAYEPGAEEDGGGGSSDNQATSAGEVRPWWTTGRTSIDEMPISNVIGRIRFVPDPRTKSILVLSPPEFMEDIENLIKKLDVPGKQVMIKAVIVEVEHRRLTSLGLEVSTNPTLFAGLEENAIEVVSQIIHLETAGQFTFNTSIDINVLIDFLIEKLDAKILNQQTLWTKDNEEARF</sequence>
<feature type="region of interest" description="Disordered" evidence="4">
    <location>
        <begin position="128"/>
        <end position="150"/>
    </location>
</feature>
<accession>X1BWR5</accession>
<dbReference type="Pfam" id="PF03958">
    <property type="entry name" value="Secretin_N"/>
    <property type="match status" value="1"/>
</dbReference>
<organism evidence="6">
    <name type="scientific">marine sediment metagenome</name>
    <dbReference type="NCBI Taxonomy" id="412755"/>
    <lineage>
        <taxon>unclassified sequences</taxon>
        <taxon>metagenomes</taxon>
        <taxon>ecological metagenomes</taxon>
    </lineage>
</organism>
<dbReference type="Gene3D" id="3.30.1370.120">
    <property type="match status" value="1"/>
</dbReference>
<dbReference type="GO" id="GO:0015627">
    <property type="term" value="C:type II protein secretion system complex"/>
    <property type="evidence" value="ECO:0007669"/>
    <property type="project" value="TreeGrafter"/>
</dbReference>
<evidence type="ECO:0000256" key="3">
    <source>
        <dbReference type="ARBA" id="ARBA00023136"/>
    </source>
</evidence>
<dbReference type="GO" id="GO:0016020">
    <property type="term" value="C:membrane"/>
    <property type="evidence" value="ECO:0007669"/>
    <property type="project" value="UniProtKB-SubCell"/>
</dbReference>
<feature type="non-terminal residue" evidence="6">
    <location>
        <position position="300"/>
    </location>
</feature>
<dbReference type="InterPro" id="IPR038591">
    <property type="entry name" value="NolW-like_sf"/>
</dbReference>
<dbReference type="GO" id="GO:0009306">
    <property type="term" value="P:protein secretion"/>
    <property type="evidence" value="ECO:0007669"/>
    <property type="project" value="TreeGrafter"/>
</dbReference>
<feature type="domain" description="NolW-like" evidence="5">
    <location>
        <begin position="88"/>
        <end position="209"/>
    </location>
</feature>
<name>X1BWR5_9ZZZZ</name>
<protein>
    <recommendedName>
        <fullName evidence="5">NolW-like domain-containing protein</fullName>
    </recommendedName>
</protein>
<dbReference type="InterPro" id="IPR050810">
    <property type="entry name" value="Bact_Secretion_Sys_Channel"/>
</dbReference>
<dbReference type="AlphaFoldDB" id="X1BWR5"/>
<dbReference type="PANTHER" id="PTHR30332">
    <property type="entry name" value="PROBABLE GENERAL SECRETION PATHWAY PROTEIN D"/>
    <property type="match status" value="1"/>
</dbReference>
<evidence type="ECO:0000313" key="6">
    <source>
        <dbReference type="EMBL" id="GAG76606.1"/>
    </source>
</evidence>
<keyword evidence="2" id="KW-0732">Signal</keyword>
<keyword evidence="3" id="KW-0472">Membrane</keyword>
<dbReference type="EMBL" id="BART01017333">
    <property type="protein sequence ID" value="GAG76606.1"/>
    <property type="molecule type" value="Genomic_DNA"/>
</dbReference>
<evidence type="ECO:0000256" key="2">
    <source>
        <dbReference type="ARBA" id="ARBA00022729"/>
    </source>
</evidence>
<dbReference type="InterPro" id="IPR005644">
    <property type="entry name" value="NolW-like"/>
</dbReference>